<feature type="non-terminal residue" evidence="3">
    <location>
        <position position="1"/>
    </location>
</feature>
<dbReference type="AlphaFoldDB" id="A0AAW0H3X1"/>
<keyword evidence="1" id="KW-0732">Signal</keyword>
<feature type="chain" id="PRO_5043497259" description="UPAR/Ly6 domain-containing protein" evidence="1">
    <location>
        <begin position="27"/>
        <end position="105"/>
    </location>
</feature>
<sequence>TAIGLSPARCLMGALNESLIFGFVSSALTCLQCDMLNSDGECEKGESTCEAKDDQECGILVVSKGNEILFGQQDCSSHCLNKTFTHHDLTLDFTCCNDQSLCNEF</sequence>
<evidence type="ECO:0000259" key="2">
    <source>
        <dbReference type="Pfam" id="PF00021"/>
    </source>
</evidence>
<proteinExistence type="predicted"/>
<evidence type="ECO:0000313" key="4">
    <source>
        <dbReference type="Proteomes" id="UP001488838"/>
    </source>
</evidence>
<reference evidence="3 4" key="1">
    <citation type="journal article" date="2023" name="bioRxiv">
        <title>Conserved and derived expression patterns and positive selection on dental genes reveal complex evolutionary context of ever-growing rodent molars.</title>
        <authorList>
            <person name="Calamari Z.T."/>
            <person name="Song A."/>
            <person name="Cohen E."/>
            <person name="Akter M."/>
            <person name="Roy R.D."/>
            <person name="Hallikas O."/>
            <person name="Christensen M.M."/>
            <person name="Li P."/>
            <person name="Marangoni P."/>
            <person name="Jernvall J."/>
            <person name="Klein O.D."/>
        </authorList>
    </citation>
    <scope>NUCLEOTIDE SEQUENCE [LARGE SCALE GENOMIC DNA]</scope>
    <source>
        <strain evidence="3">V071</strain>
    </source>
</reference>
<dbReference type="CDD" id="cd23628">
    <property type="entry name" value="TFP_LU_ECD_SP10_like"/>
    <property type="match status" value="1"/>
</dbReference>
<feature type="domain" description="UPAR/Ly6" evidence="2">
    <location>
        <begin position="27"/>
        <end position="104"/>
    </location>
</feature>
<evidence type="ECO:0000313" key="3">
    <source>
        <dbReference type="EMBL" id="KAK7796103.1"/>
    </source>
</evidence>
<dbReference type="InterPro" id="IPR016054">
    <property type="entry name" value="LY6_UPA_recep-like"/>
</dbReference>
<comment type="caution">
    <text evidence="3">The sequence shown here is derived from an EMBL/GenBank/DDBJ whole genome shotgun (WGS) entry which is preliminary data.</text>
</comment>
<evidence type="ECO:0000256" key="1">
    <source>
        <dbReference type="SAM" id="SignalP"/>
    </source>
</evidence>
<dbReference type="Pfam" id="PF00021">
    <property type="entry name" value="UPAR_LY6"/>
    <property type="match status" value="1"/>
</dbReference>
<organism evidence="3 4">
    <name type="scientific">Myodes glareolus</name>
    <name type="common">Bank vole</name>
    <name type="synonym">Clethrionomys glareolus</name>
    <dbReference type="NCBI Taxonomy" id="447135"/>
    <lineage>
        <taxon>Eukaryota</taxon>
        <taxon>Metazoa</taxon>
        <taxon>Chordata</taxon>
        <taxon>Craniata</taxon>
        <taxon>Vertebrata</taxon>
        <taxon>Euteleostomi</taxon>
        <taxon>Mammalia</taxon>
        <taxon>Eutheria</taxon>
        <taxon>Euarchontoglires</taxon>
        <taxon>Glires</taxon>
        <taxon>Rodentia</taxon>
        <taxon>Myomorpha</taxon>
        <taxon>Muroidea</taxon>
        <taxon>Cricetidae</taxon>
        <taxon>Arvicolinae</taxon>
        <taxon>Myodes</taxon>
    </lineage>
</organism>
<dbReference type="EMBL" id="JBBHLL010001429">
    <property type="protein sequence ID" value="KAK7796103.1"/>
    <property type="molecule type" value="Genomic_DNA"/>
</dbReference>
<feature type="signal peptide" evidence="1">
    <location>
        <begin position="1"/>
        <end position="26"/>
    </location>
</feature>
<keyword evidence="4" id="KW-1185">Reference proteome</keyword>
<dbReference type="Proteomes" id="UP001488838">
    <property type="component" value="Unassembled WGS sequence"/>
</dbReference>
<gene>
    <name evidence="3" type="ORF">U0070_006894</name>
</gene>
<name>A0AAW0H3X1_MYOGA</name>
<accession>A0AAW0H3X1</accession>
<protein>
    <recommendedName>
        <fullName evidence="2">UPAR/Ly6 domain-containing protein</fullName>
    </recommendedName>
</protein>